<protein>
    <recommendedName>
        <fullName evidence="10">Transcription elongation factor 1 homolog</fullName>
    </recommendedName>
</protein>
<name>A0A8H3U332_VENIN</name>
<keyword evidence="4 10" id="KW-0479">Metal-binding</keyword>
<dbReference type="GO" id="GO:0000993">
    <property type="term" value="F:RNA polymerase II complex binding"/>
    <property type="evidence" value="ECO:0007669"/>
    <property type="project" value="TreeGrafter"/>
</dbReference>
<dbReference type="GO" id="GO:0008023">
    <property type="term" value="C:transcription elongation factor complex"/>
    <property type="evidence" value="ECO:0007669"/>
    <property type="project" value="TreeGrafter"/>
</dbReference>
<sequence length="216" mass="23464">MGKRKKAAKPASSGKGKENLPTSFQCLFCNHEQSVSVKMDKKSAIGHLSCKVCGQDFDASINYLSHPVDVYGDWIDACDKAAKEAQDQNQPETRNDSYNDQHFKEKLQPSFNKRITNLIMQISFIILTSLATALALPVEPEPAAKGTCTFSANEKSNLGHNHDVNTGMIKVGGKVTDSHIAVFGSGCSPAWAVGGAINDNTPTPTPKELMKSKKFY</sequence>
<evidence type="ECO:0000313" key="12">
    <source>
        <dbReference type="EMBL" id="KAE9962338.1"/>
    </source>
</evidence>
<evidence type="ECO:0000256" key="10">
    <source>
        <dbReference type="RuleBase" id="RU364033"/>
    </source>
</evidence>
<evidence type="ECO:0000256" key="11">
    <source>
        <dbReference type="SAM" id="MobiDB-lite"/>
    </source>
</evidence>
<comment type="caution">
    <text evidence="12">The sequence shown here is derived from an EMBL/GenBank/DDBJ whole genome shotgun (WGS) entry which is preliminary data.</text>
</comment>
<evidence type="ECO:0000256" key="5">
    <source>
        <dbReference type="ARBA" id="ARBA00022771"/>
    </source>
</evidence>
<dbReference type="PANTHER" id="PTHR20934">
    <property type="entry name" value="TRANSCRIPTION ELONGATION FACTOR 1 HOMOLOG"/>
    <property type="match status" value="1"/>
</dbReference>
<evidence type="ECO:0000256" key="1">
    <source>
        <dbReference type="ARBA" id="ARBA00003357"/>
    </source>
</evidence>
<keyword evidence="8 10" id="KW-0804">Transcription</keyword>
<dbReference type="AlphaFoldDB" id="A0A8H3U332"/>
<dbReference type="GO" id="GO:0006368">
    <property type="term" value="P:transcription elongation by RNA polymerase II"/>
    <property type="evidence" value="ECO:0007669"/>
    <property type="project" value="TreeGrafter"/>
</dbReference>
<evidence type="ECO:0000256" key="4">
    <source>
        <dbReference type="ARBA" id="ARBA00022723"/>
    </source>
</evidence>
<evidence type="ECO:0000313" key="13">
    <source>
        <dbReference type="Proteomes" id="UP000433883"/>
    </source>
</evidence>
<dbReference type="InterPro" id="IPR038567">
    <property type="entry name" value="T_Elf1_sf"/>
</dbReference>
<dbReference type="Pfam" id="PF05129">
    <property type="entry name" value="Zn_ribbon_Elf1"/>
    <property type="match status" value="1"/>
</dbReference>
<evidence type="ECO:0000256" key="9">
    <source>
        <dbReference type="ARBA" id="ARBA00023242"/>
    </source>
</evidence>
<comment type="subcellular location">
    <subcellularLocation>
        <location evidence="2 10">Nucleus</location>
    </subcellularLocation>
</comment>
<dbReference type="FunFam" id="2.20.25.190:FF:000001">
    <property type="entry name" value="Transcription elongation factor 1 homolog"/>
    <property type="match status" value="1"/>
</dbReference>
<evidence type="ECO:0000256" key="6">
    <source>
        <dbReference type="ARBA" id="ARBA00022833"/>
    </source>
</evidence>
<dbReference type="PANTHER" id="PTHR20934:SF0">
    <property type="entry name" value="TRANSCRIPTION ELONGATION FACTOR 1 HOMOLOG"/>
    <property type="match status" value="1"/>
</dbReference>
<comment type="similarity">
    <text evidence="3 10">Belongs to the ELOF1 family.</text>
</comment>
<dbReference type="GO" id="GO:0008270">
    <property type="term" value="F:zinc ion binding"/>
    <property type="evidence" value="ECO:0007669"/>
    <property type="project" value="UniProtKB-KW"/>
</dbReference>
<proteinExistence type="inferred from homology"/>
<reference evidence="12 13" key="1">
    <citation type="submission" date="2019-11" db="EMBL/GenBank/DDBJ databases">
        <title>Venturia inaequalis Genome Resource.</title>
        <authorList>
            <person name="Lichtner F.J."/>
        </authorList>
    </citation>
    <scope>NUCLEOTIDE SEQUENCE [LARGE SCALE GENOMIC DNA]</scope>
    <source>
        <strain evidence="12">Bline_iso_100314</strain>
    </source>
</reference>
<keyword evidence="6 10" id="KW-0862">Zinc</keyword>
<keyword evidence="5 10" id="KW-0863">Zinc-finger</keyword>
<evidence type="ECO:0000256" key="3">
    <source>
        <dbReference type="ARBA" id="ARBA00009730"/>
    </source>
</evidence>
<keyword evidence="9 10" id="KW-0539">Nucleus</keyword>
<evidence type="ECO:0000256" key="8">
    <source>
        <dbReference type="ARBA" id="ARBA00023163"/>
    </source>
</evidence>
<feature type="region of interest" description="Disordered" evidence="11">
    <location>
        <begin position="82"/>
        <end position="101"/>
    </location>
</feature>
<dbReference type="EMBL" id="WNWQ01001085">
    <property type="protein sequence ID" value="KAE9962338.1"/>
    <property type="molecule type" value="Genomic_DNA"/>
</dbReference>
<dbReference type="Gene3D" id="2.20.25.190">
    <property type="match status" value="1"/>
</dbReference>
<evidence type="ECO:0000256" key="7">
    <source>
        <dbReference type="ARBA" id="ARBA00023015"/>
    </source>
</evidence>
<keyword evidence="7 10" id="KW-0805">Transcription regulation</keyword>
<dbReference type="InterPro" id="IPR007808">
    <property type="entry name" value="Elf1"/>
</dbReference>
<gene>
    <name evidence="12" type="ORF">BLS_000464</name>
</gene>
<organism evidence="12 13">
    <name type="scientific">Venturia inaequalis</name>
    <name type="common">Apple scab fungus</name>
    <dbReference type="NCBI Taxonomy" id="5025"/>
    <lineage>
        <taxon>Eukaryota</taxon>
        <taxon>Fungi</taxon>
        <taxon>Dikarya</taxon>
        <taxon>Ascomycota</taxon>
        <taxon>Pezizomycotina</taxon>
        <taxon>Dothideomycetes</taxon>
        <taxon>Pleosporomycetidae</taxon>
        <taxon>Venturiales</taxon>
        <taxon>Venturiaceae</taxon>
        <taxon>Venturia</taxon>
    </lineage>
</organism>
<evidence type="ECO:0000256" key="2">
    <source>
        <dbReference type="ARBA" id="ARBA00004123"/>
    </source>
</evidence>
<dbReference type="SUPFAM" id="SSF57783">
    <property type="entry name" value="Zinc beta-ribbon"/>
    <property type="match status" value="1"/>
</dbReference>
<comment type="function">
    <text evidence="1 10">Transcription elongation factor implicated in the maintenance of proper chromatin structure in actively transcribed regions.</text>
</comment>
<dbReference type="Proteomes" id="UP000433883">
    <property type="component" value="Unassembled WGS sequence"/>
</dbReference>
<accession>A0A8H3U332</accession>